<keyword evidence="6" id="KW-0067">ATP-binding</keyword>
<evidence type="ECO:0000256" key="8">
    <source>
        <dbReference type="ARBA" id="ARBA00048679"/>
    </source>
</evidence>
<keyword evidence="2" id="KW-0723">Serine/threonine-protein kinase</keyword>
<evidence type="ECO:0000313" key="10">
    <source>
        <dbReference type="EMBL" id="KAA6376333.1"/>
    </source>
</evidence>
<keyword evidence="4" id="KW-0547">Nucleotide-binding</keyword>
<dbReference type="OrthoDB" id="10252171at2759"/>
<evidence type="ECO:0000259" key="9">
    <source>
        <dbReference type="PROSITE" id="PS50011"/>
    </source>
</evidence>
<dbReference type="EC" id="2.7.11.1" evidence="1"/>
<name>A0A5J4V1J5_9EUKA</name>
<dbReference type="GO" id="GO:0005524">
    <property type="term" value="F:ATP binding"/>
    <property type="evidence" value="ECO:0007669"/>
    <property type="project" value="UniProtKB-KW"/>
</dbReference>
<dbReference type="Pfam" id="PF00069">
    <property type="entry name" value="Pkinase"/>
    <property type="match status" value="1"/>
</dbReference>
<keyword evidence="3" id="KW-0808">Transferase</keyword>
<organism evidence="10 11">
    <name type="scientific">Streblomastix strix</name>
    <dbReference type="NCBI Taxonomy" id="222440"/>
    <lineage>
        <taxon>Eukaryota</taxon>
        <taxon>Metamonada</taxon>
        <taxon>Preaxostyla</taxon>
        <taxon>Oxymonadida</taxon>
        <taxon>Streblomastigidae</taxon>
        <taxon>Streblomastix</taxon>
    </lineage>
</organism>
<dbReference type="PROSITE" id="PS50011">
    <property type="entry name" value="PROTEIN_KINASE_DOM"/>
    <property type="match status" value="1"/>
</dbReference>
<dbReference type="GO" id="GO:0004674">
    <property type="term" value="F:protein serine/threonine kinase activity"/>
    <property type="evidence" value="ECO:0007669"/>
    <property type="project" value="UniProtKB-KW"/>
</dbReference>
<reference evidence="10 11" key="1">
    <citation type="submission" date="2019-03" db="EMBL/GenBank/DDBJ databases">
        <title>Single cell metagenomics reveals metabolic interactions within the superorganism composed of flagellate Streblomastix strix and complex community of Bacteroidetes bacteria on its surface.</title>
        <authorList>
            <person name="Treitli S.C."/>
            <person name="Kolisko M."/>
            <person name="Husnik F."/>
            <person name="Keeling P."/>
            <person name="Hampl V."/>
        </authorList>
    </citation>
    <scope>NUCLEOTIDE SEQUENCE [LARGE SCALE GENOMIC DNA]</scope>
    <source>
        <strain evidence="10">ST1C</strain>
    </source>
</reference>
<feature type="non-terminal residue" evidence="10">
    <location>
        <position position="179"/>
    </location>
</feature>
<evidence type="ECO:0000256" key="1">
    <source>
        <dbReference type="ARBA" id="ARBA00012513"/>
    </source>
</evidence>
<dbReference type="PROSITE" id="PS00108">
    <property type="entry name" value="PROTEIN_KINASE_ST"/>
    <property type="match status" value="1"/>
</dbReference>
<feature type="domain" description="Protein kinase" evidence="9">
    <location>
        <begin position="18"/>
        <end position="179"/>
    </location>
</feature>
<keyword evidence="5" id="KW-0418">Kinase</keyword>
<dbReference type="InterPro" id="IPR008271">
    <property type="entry name" value="Ser/Thr_kinase_AS"/>
</dbReference>
<evidence type="ECO:0000256" key="4">
    <source>
        <dbReference type="ARBA" id="ARBA00022741"/>
    </source>
</evidence>
<evidence type="ECO:0000256" key="6">
    <source>
        <dbReference type="ARBA" id="ARBA00022840"/>
    </source>
</evidence>
<gene>
    <name evidence="10" type="ORF">EZS28_028140</name>
</gene>
<dbReference type="AlphaFoldDB" id="A0A5J4V1J5"/>
<comment type="catalytic activity">
    <reaction evidence="8">
        <text>L-seryl-[protein] + ATP = O-phospho-L-seryl-[protein] + ADP + H(+)</text>
        <dbReference type="Rhea" id="RHEA:17989"/>
        <dbReference type="Rhea" id="RHEA-COMP:9863"/>
        <dbReference type="Rhea" id="RHEA-COMP:11604"/>
        <dbReference type="ChEBI" id="CHEBI:15378"/>
        <dbReference type="ChEBI" id="CHEBI:29999"/>
        <dbReference type="ChEBI" id="CHEBI:30616"/>
        <dbReference type="ChEBI" id="CHEBI:83421"/>
        <dbReference type="ChEBI" id="CHEBI:456216"/>
        <dbReference type="EC" id="2.7.11.1"/>
    </reaction>
</comment>
<evidence type="ECO:0000256" key="2">
    <source>
        <dbReference type="ARBA" id="ARBA00022527"/>
    </source>
</evidence>
<evidence type="ECO:0000313" key="11">
    <source>
        <dbReference type="Proteomes" id="UP000324800"/>
    </source>
</evidence>
<comment type="catalytic activity">
    <reaction evidence="7">
        <text>L-threonyl-[protein] + ATP = O-phospho-L-threonyl-[protein] + ADP + H(+)</text>
        <dbReference type="Rhea" id="RHEA:46608"/>
        <dbReference type="Rhea" id="RHEA-COMP:11060"/>
        <dbReference type="Rhea" id="RHEA-COMP:11605"/>
        <dbReference type="ChEBI" id="CHEBI:15378"/>
        <dbReference type="ChEBI" id="CHEBI:30013"/>
        <dbReference type="ChEBI" id="CHEBI:30616"/>
        <dbReference type="ChEBI" id="CHEBI:61977"/>
        <dbReference type="ChEBI" id="CHEBI:456216"/>
        <dbReference type="EC" id="2.7.11.1"/>
    </reaction>
</comment>
<dbReference type="SUPFAM" id="SSF56112">
    <property type="entry name" value="Protein kinase-like (PK-like)"/>
    <property type="match status" value="1"/>
</dbReference>
<dbReference type="EMBL" id="SNRW01010598">
    <property type="protein sequence ID" value="KAA6376333.1"/>
    <property type="molecule type" value="Genomic_DNA"/>
</dbReference>
<dbReference type="InterPro" id="IPR011009">
    <property type="entry name" value="Kinase-like_dom_sf"/>
</dbReference>
<accession>A0A5J4V1J5</accession>
<proteinExistence type="predicted"/>
<dbReference type="InterPro" id="IPR000719">
    <property type="entry name" value="Prot_kinase_dom"/>
</dbReference>
<dbReference type="Proteomes" id="UP000324800">
    <property type="component" value="Unassembled WGS sequence"/>
</dbReference>
<comment type="caution">
    <text evidence="10">The sequence shown here is derived from an EMBL/GenBank/DDBJ whole genome shotgun (WGS) entry which is preliminary data.</text>
</comment>
<dbReference type="PANTHER" id="PTHR44899">
    <property type="entry name" value="CAMK FAMILY PROTEIN KINASE"/>
    <property type="match status" value="1"/>
</dbReference>
<dbReference type="InterPro" id="IPR051131">
    <property type="entry name" value="NEK_Ser/Thr_kinase_NIMA"/>
</dbReference>
<protein>
    <recommendedName>
        <fullName evidence="1">non-specific serine/threonine protein kinase</fullName>
        <ecNumber evidence="1">2.7.11.1</ecNumber>
    </recommendedName>
</protein>
<dbReference type="Gene3D" id="1.10.510.10">
    <property type="entry name" value="Transferase(Phosphotransferase) domain 1"/>
    <property type="match status" value="1"/>
</dbReference>
<evidence type="ECO:0000256" key="5">
    <source>
        <dbReference type="ARBA" id="ARBA00022777"/>
    </source>
</evidence>
<sequence length="179" mass="20600">MASTSNNTDCKDRVLSNYIVVQQMGHGATSNCYSAIDKEAQQLVCLKLLEIEIDAEKMQQRFLKECSVYDKLDSPFIVSRFNTFCNEKYNVLALELCQLGSLDLMIHKMKKHNKQYFTEKKIVDWMIESVLALQLLQEKKIIHRDIKPANMFLTIDGHVKLGDFGTSLDQSHEVELHQA</sequence>
<evidence type="ECO:0000256" key="3">
    <source>
        <dbReference type="ARBA" id="ARBA00022679"/>
    </source>
</evidence>
<dbReference type="PANTHER" id="PTHR44899:SF8">
    <property type="entry name" value="NIMA-RELATED KINASE 11"/>
    <property type="match status" value="1"/>
</dbReference>
<dbReference type="SMART" id="SM00220">
    <property type="entry name" value="S_TKc"/>
    <property type="match status" value="1"/>
</dbReference>
<evidence type="ECO:0000256" key="7">
    <source>
        <dbReference type="ARBA" id="ARBA00047899"/>
    </source>
</evidence>